<keyword evidence="2" id="KW-0472">Membrane</keyword>
<feature type="transmembrane region" description="Helical" evidence="2">
    <location>
        <begin position="40"/>
        <end position="64"/>
    </location>
</feature>
<keyword evidence="2" id="KW-1133">Transmembrane helix</keyword>
<gene>
    <name evidence="3" type="ORF">C5E16_07995</name>
</gene>
<dbReference type="Proteomes" id="UP000239241">
    <property type="component" value="Unassembled WGS sequence"/>
</dbReference>
<feature type="compositionally biased region" description="Low complexity" evidence="1">
    <location>
        <begin position="12"/>
        <end position="21"/>
    </location>
</feature>
<sequence>MSYDEYEHAFDGPVRPAGRTPRAGRRVPRERAAPGWGDRVAALVLLGLEGAFSYAAYLGVILGSEIFNRCSSGGRTCDYALGDRILLVGMIAVPVVVVLSAVAVVVRLVRGRRAWWLPIAGSAALVAVVYLYWGAMGLAAS</sequence>
<evidence type="ECO:0000256" key="1">
    <source>
        <dbReference type="SAM" id="MobiDB-lite"/>
    </source>
</evidence>
<comment type="caution">
    <text evidence="3">The sequence shown here is derived from an EMBL/GenBank/DDBJ whole genome shotgun (WGS) entry which is preliminary data.</text>
</comment>
<evidence type="ECO:0000313" key="3">
    <source>
        <dbReference type="EMBL" id="PPF68085.1"/>
    </source>
</evidence>
<evidence type="ECO:0000313" key="4">
    <source>
        <dbReference type="Proteomes" id="UP000239241"/>
    </source>
</evidence>
<dbReference type="RefSeq" id="WP_104290216.1">
    <property type="nucleotide sequence ID" value="NZ_PSXY01000010.1"/>
</dbReference>
<protein>
    <submittedName>
        <fullName evidence="3">Uncharacterized protein</fullName>
    </submittedName>
</protein>
<feature type="compositionally biased region" description="Basic and acidic residues" evidence="1">
    <location>
        <begin position="1"/>
        <end position="10"/>
    </location>
</feature>
<keyword evidence="2" id="KW-0812">Transmembrane</keyword>
<feature type="transmembrane region" description="Helical" evidence="2">
    <location>
        <begin position="85"/>
        <end position="109"/>
    </location>
</feature>
<evidence type="ECO:0000256" key="2">
    <source>
        <dbReference type="SAM" id="Phobius"/>
    </source>
</evidence>
<dbReference type="AlphaFoldDB" id="A0A2S5VU45"/>
<accession>A0A2S5VU45</accession>
<feature type="region of interest" description="Disordered" evidence="1">
    <location>
        <begin position="1"/>
        <end position="28"/>
    </location>
</feature>
<organism evidence="3 4">
    <name type="scientific">Clavibacter michiganensis</name>
    <dbReference type="NCBI Taxonomy" id="28447"/>
    <lineage>
        <taxon>Bacteria</taxon>
        <taxon>Bacillati</taxon>
        <taxon>Actinomycetota</taxon>
        <taxon>Actinomycetes</taxon>
        <taxon>Micrococcales</taxon>
        <taxon>Microbacteriaceae</taxon>
        <taxon>Clavibacter</taxon>
    </lineage>
</organism>
<reference evidence="3 4" key="1">
    <citation type="submission" date="2018-02" db="EMBL/GenBank/DDBJ databases">
        <title>Bacteriophage NCPPB3778 and a type I-E CRISPR drive the evolution of the US Biological Select Agent, Rathayibacter toxicus.</title>
        <authorList>
            <person name="Davis E.W.II."/>
            <person name="Tabima J.F."/>
            <person name="Weisberg A.J."/>
            <person name="Lopes L.D."/>
            <person name="Wiseman M.S."/>
            <person name="Wiseman M.S."/>
            <person name="Pupko T."/>
            <person name="Belcher M.S."/>
            <person name="Sechler A.J."/>
            <person name="Tancos M.A."/>
            <person name="Schroeder B.K."/>
            <person name="Murray T.D."/>
            <person name="Luster D.G."/>
            <person name="Schneider W.L."/>
            <person name="Rogers E."/>
            <person name="Andreote F.D."/>
            <person name="Grunwald N.J."/>
            <person name="Putnam M.L."/>
            <person name="Chang J.H."/>
        </authorList>
    </citation>
    <scope>NUCLEOTIDE SEQUENCE [LARGE SCALE GENOMIC DNA]</scope>
    <source>
        <strain evidence="3 4">AY1B3</strain>
    </source>
</reference>
<dbReference type="EMBL" id="PSXY01000010">
    <property type="protein sequence ID" value="PPF68085.1"/>
    <property type="molecule type" value="Genomic_DNA"/>
</dbReference>
<feature type="transmembrane region" description="Helical" evidence="2">
    <location>
        <begin position="115"/>
        <end position="133"/>
    </location>
</feature>
<name>A0A2S5VU45_9MICO</name>
<proteinExistence type="predicted"/>